<dbReference type="InterPro" id="IPR025669">
    <property type="entry name" value="AAA_dom"/>
</dbReference>
<protein>
    <recommendedName>
        <fullName evidence="1">AAA domain-containing protein</fullName>
    </recommendedName>
</protein>
<accession>A0A8F5GUZ7</accession>
<name>A0A8F5GUZ7_9CREN</name>
<gene>
    <name evidence="3" type="ORF">J5U21_00103</name>
    <name evidence="2" type="ORF">J5U21_p0103</name>
</gene>
<dbReference type="EMBL" id="CP077714">
    <property type="protein sequence ID" value="QXJ30361.1"/>
    <property type="molecule type" value="Genomic_DNA"/>
</dbReference>
<keyword evidence="2" id="KW-0614">Plasmid</keyword>
<dbReference type="GeneID" id="65558668"/>
<dbReference type="Pfam" id="PF13614">
    <property type="entry name" value="AAA_31"/>
    <property type="match status" value="1"/>
</dbReference>
<dbReference type="AlphaFoldDB" id="A0A8F5GUZ7"/>
<evidence type="ECO:0000259" key="1">
    <source>
        <dbReference type="Pfam" id="PF13614"/>
    </source>
</evidence>
<dbReference type="PANTHER" id="PTHR13696:SF52">
    <property type="entry name" value="PARA FAMILY PROTEIN CT_582"/>
    <property type="match status" value="1"/>
</dbReference>
<dbReference type="Proteomes" id="UP000693941">
    <property type="component" value="Plasmid pBEU9E1"/>
</dbReference>
<dbReference type="PANTHER" id="PTHR13696">
    <property type="entry name" value="P-LOOP CONTAINING NUCLEOSIDE TRIPHOSPHATE HYDROLASE"/>
    <property type="match status" value="1"/>
</dbReference>
<evidence type="ECO:0000313" key="3">
    <source>
        <dbReference type="EMBL" id="QXJ30463.1"/>
    </source>
</evidence>
<dbReference type="InterPro" id="IPR050678">
    <property type="entry name" value="DNA_Partitioning_ATPase"/>
</dbReference>
<dbReference type="RefSeq" id="WP_218260345.1">
    <property type="nucleotide sequence ID" value="NZ_CP077714.1"/>
</dbReference>
<evidence type="ECO:0000313" key="4">
    <source>
        <dbReference type="Proteomes" id="UP000693941"/>
    </source>
</evidence>
<geneLocation type="plasmid" evidence="2 4">
    <name>pBEU9E1</name>
</geneLocation>
<sequence>MMTRVITVHNFKGGVGKTTTTAIIAMGLGAMGKRVLLIDFDAQMSLTQIFVREEDRLKVLESSHDVTQDKSAFALLRTMEPARIKFFHEGRNVKFGIDIIPGSYMSIFKLMFEGYIPIQSEWNILRMLDLYRDQYDYILIDTAPSDTVTIKPILRASHYILIPEDGTPEAFTAMRIFLKEALPKYILPRPEGGFYKYPRILGVILTRVRRNSTAILTKHNKVLEEELSNSELKDHVIYPPYFGADKSNPEDYILSSRKEYLSDLIWRDEKRAPISEVFDKLFLVDDRVQKDIYAFFSKVFVEIPKEVVRRVENDK</sequence>
<dbReference type="CDD" id="cd02042">
    <property type="entry name" value="ParAB_family"/>
    <property type="match status" value="1"/>
</dbReference>
<dbReference type="EMBL" id="CP077715">
    <property type="protein sequence ID" value="QXJ30463.1"/>
    <property type="molecule type" value="Genomic_DNA"/>
</dbReference>
<feature type="domain" description="AAA" evidence="1">
    <location>
        <begin position="4"/>
        <end position="170"/>
    </location>
</feature>
<proteinExistence type="predicted"/>
<dbReference type="Proteomes" id="UP000693941">
    <property type="component" value="Chromosome"/>
</dbReference>
<organism evidence="2 4">
    <name type="scientific">Saccharolobus shibatae</name>
    <dbReference type="NCBI Taxonomy" id="2286"/>
    <lineage>
        <taxon>Archaea</taxon>
        <taxon>Thermoproteota</taxon>
        <taxon>Thermoprotei</taxon>
        <taxon>Sulfolobales</taxon>
        <taxon>Sulfolobaceae</taxon>
        <taxon>Saccharolobus</taxon>
    </lineage>
</organism>
<reference evidence="2" key="1">
    <citation type="journal article" date="2021" name="Environ. Microbiol.">
        <title>New insights into the diversity and evolution of the archaeal mobilome from three complete genomes of Saccharolobus shibatae.</title>
        <authorList>
            <person name="Medvedeva S."/>
            <person name="Brandt D."/>
            <person name="Cvirkaite-Krupovic V."/>
            <person name="Liu Y."/>
            <person name="Severinov K."/>
            <person name="Ishino S."/>
            <person name="Ishino Y."/>
            <person name="Prangishvili D."/>
            <person name="Kalinowski J."/>
            <person name="Krupovic M."/>
        </authorList>
    </citation>
    <scope>NUCLEOTIDE SEQUENCE</scope>
    <source>
        <strain evidence="3">BEU9</strain>
        <plasmid evidence="2">pBEU9E1</plasmid>
    </source>
</reference>
<evidence type="ECO:0000313" key="2">
    <source>
        <dbReference type="EMBL" id="QXJ30361.1"/>
    </source>
</evidence>